<keyword evidence="4" id="KW-0032">Aminotransferase</keyword>
<keyword evidence="4" id="KW-0670">Pyruvate</keyword>
<gene>
    <name evidence="4" type="ORF">AArcMg_2724</name>
</gene>
<dbReference type="PANTHER" id="PTHR43094:SF1">
    <property type="entry name" value="AMINOTRANSFERASE CLASS-III"/>
    <property type="match status" value="1"/>
</dbReference>
<evidence type="ECO:0000256" key="1">
    <source>
        <dbReference type="ARBA" id="ARBA00008954"/>
    </source>
</evidence>
<evidence type="ECO:0000256" key="3">
    <source>
        <dbReference type="RuleBase" id="RU003560"/>
    </source>
</evidence>
<organism evidence="4 5">
    <name type="scientific">Natrarchaeobaculum sulfurireducens</name>
    <dbReference type="NCBI Taxonomy" id="2044521"/>
    <lineage>
        <taxon>Archaea</taxon>
        <taxon>Methanobacteriati</taxon>
        <taxon>Methanobacteriota</taxon>
        <taxon>Stenosarchaea group</taxon>
        <taxon>Halobacteria</taxon>
        <taxon>Halobacteriales</taxon>
        <taxon>Natrialbaceae</taxon>
        <taxon>Natrarchaeobaculum</taxon>
    </lineage>
</organism>
<evidence type="ECO:0000313" key="5">
    <source>
        <dbReference type="Proteomes" id="UP000258613"/>
    </source>
</evidence>
<keyword evidence="5" id="KW-1185">Reference proteome</keyword>
<dbReference type="PROSITE" id="PS00600">
    <property type="entry name" value="AA_TRANSFER_CLASS_3"/>
    <property type="match status" value="1"/>
</dbReference>
<dbReference type="AlphaFoldDB" id="A0A346PT69"/>
<dbReference type="SUPFAM" id="SSF53383">
    <property type="entry name" value="PLP-dependent transferases"/>
    <property type="match status" value="1"/>
</dbReference>
<dbReference type="CDD" id="cd00610">
    <property type="entry name" value="OAT_like"/>
    <property type="match status" value="1"/>
</dbReference>
<sequence length="455" mass="48847">MVSIPIWKNIIDLRLEVSSTMAGSDDATIPHWYAPERPPISIRDGDGVTVTDDEGTQYLDFLSQLYCVNAGHGNRAIVDAMTEQLERVQYVSPSKRTPVRAELADRLVDVAPDPLSDVVFSVTGSEANELAIQFAREYTGASKILTRYQSYHGSTYAAGALTGDPETRNAVESHAATTGVVKFLPPLTHRSPFEAETPEELAEQAANHLEYVIRNEGPDSVAAILTEPIGGTSGAYTAPPGYFERVRELCDEYDVLLISDEVIAGFGRCGEWFGIDTEGVEPDMMTFAKAVTSGYAPLAGVLARPEITHSLREDGFPIGQTFGGHPVACAAGNAALEAYEDGLIENVRAVEPTFESALAALEDEHEAVGTVRGRGFHWAVEFTDPETGEPFMNPWVEDGHNPVVDVLGEAADRGVLLGGGRPKTQIVLSPPLVADEDDVTTAVDAVSEAIAAVFD</sequence>
<dbReference type="Proteomes" id="UP000258613">
    <property type="component" value="Chromosome"/>
</dbReference>
<keyword evidence="2 3" id="KW-0663">Pyridoxal phosphate</keyword>
<dbReference type="GO" id="GO:0005829">
    <property type="term" value="C:cytosol"/>
    <property type="evidence" value="ECO:0007669"/>
    <property type="project" value="TreeGrafter"/>
</dbReference>
<reference evidence="5" key="1">
    <citation type="submission" date="2018-02" db="EMBL/GenBank/DDBJ databases">
        <title>Phenotypic and genomic properties of facultatively anaerobic sulfur-reducing natronoarchaea from hypersaline soda lakes.</title>
        <authorList>
            <person name="Sorokin D.Y."/>
            <person name="Kublanov I.V."/>
            <person name="Roman P."/>
            <person name="Sinninghe Damste J.S."/>
            <person name="Golyshin P.N."/>
            <person name="Rojo D."/>
            <person name="Ciordia S."/>
            <person name="Mena M.D.C."/>
            <person name="Ferrer M."/>
            <person name="Messina E."/>
            <person name="Smedile F."/>
            <person name="La Spada G."/>
            <person name="La Cono V."/>
            <person name="Yakimov M.M."/>
        </authorList>
    </citation>
    <scope>NUCLEOTIDE SEQUENCE [LARGE SCALE GENOMIC DNA]</scope>
    <source>
        <strain evidence="5">AArc-Mg</strain>
    </source>
</reference>
<dbReference type="Gene3D" id="3.90.1150.10">
    <property type="entry name" value="Aspartate Aminotransferase, domain 1"/>
    <property type="match status" value="1"/>
</dbReference>
<accession>A0A346PT69</accession>
<dbReference type="EMBL" id="CP027033">
    <property type="protein sequence ID" value="AXR82714.1"/>
    <property type="molecule type" value="Genomic_DNA"/>
</dbReference>
<dbReference type="InterPro" id="IPR015421">
    <property type="entry name" value="PyrdxlP-dep_Trfase_major"/>
</dbReference>
<dbReference type="GO" id="GO:0030170">
    <property type="term" value="F:pyridoxal phosphate binding"/>
    <property type="evidence" value="ECO:0007669"/>
    <property type="project" value="InterPro"/>
</dbReference>
<proteinExistence type="inferred from homology"/>
<dbReference type="PANTHER" id="PTHR43094">
    <property type="entry name" value="AMINOTRANSFERASE"/>
    <property type="match status" value="1"/>
</dbReference>
<dbReference type="GO" id="GO:0016223">
    <property type="term" value="F:beta-alanine:pyruvate transaminase activity"/>
    <property type="evidence" value="ECO:0007669"/>
    <property type="project" value="UniProtKB-EC"/>
</dbReference>
<evidence type="ECO:0000256" key="2">
    <source>
        <dbReference type="ARBA" id="ARBA00022898"/>
    </source>
</evidence>
<dbReference type="KEGG" id="nag:AArcMg_2724"/>
<dbReference type="InterPro" id="IPR015424">
    <property type="entry name" value="PyrdxlP-dep_Trfase"/>
</dbReference>
<dbReference type="InterPro" id="IPR005814">
    <property type="entry name" value="Aminotrans_3"/>
</dbReference>
<dbReference type="InterPro" id="IPR049704">
    <property type="entry name" value="Aminotrans_3_PPA_site"/>
</dbReference>
<evidence type="ECO:0000313" key="4">
    <source>
        <dbReference type="EMBL" id="AXR82714.1"/>
    </source>
</evidence>
<dbReference type="InterPro" id="IPR015422">
    <property type="entry name" value="PyrdxlP-dep_Trfase_small"/>
</dbReference>
<name>A0A346PT69_9EURY</name>
<dbReference type="EC" id="2.6.1.18" evidence="4"/>
<dbReference type="Gene3D" id="3.40.640.10">
    <property type="entry name" value="Type I PLP-dependent aspartate aminotransferase-like (Major domain)"/>
    <property type="match status" value="1"/>
</dbReference>
<keyword evidence="4" id="KW-0808">Transferase</keyword>
<dbReference type="Pfam" id="PF00202">
    <property type="entry name" value="Aminotran_3"/>
    <property type="match status" value="1"/>
</dbReference>
<protein>
    <submittedName>
        <fullName evidence="4">Omega-amino acid--pyruvate aminotransferase</fullName>
        <ecNumber evidence="4">2.6.1.18</ecNumber>
    </submittedName>
</protein>
<comment type="similarity">
    <text evidence="1 3">Belongs to the class-III pyridoxal-phosphate-dependent aminotransferase family.</text>
</comment>